<feature type="transmembrane region" description="Helical" evidence="1">
    <location>
        <begin position="31"/>
        <end position="50"/>
    </location>
</feature>
<keyword evidence="3" id="KW-1185">Reference proteome</keyword>
<keyword evidence="1" id="KW-0812">Transmembrane</keyword>
<comment type="caution">
    <text evidence="2">The sequence shown here is derived from an EMBL/GenBank/DDBJ whole genome shotgun (WGS) entry which is preliminary data.</text>
</comment>
<feature type="transmembrane region" description="Helical" evidence="1">
    <location>
        <begin position="176"/>
        <end position="194"/>
    </location>
</feature>
<name>A0AAN7UQP2_9PEZI</name>
<accession>A0AAN7UQP2</accession>
<keyword evidence="1" id="KW-0472">Membrane</keyword>
<feature type="transmembrane region" description="Helical" evidence="1">
    <location>
        <begin position="254"/>
        <end position="279"/>
    </location>
</feature>
<gene>
    <name evidence="2" type="ORF">RRF57_012927</name>
</gene>
<sequence>MATSRQFPFVFETPTIFPLTFHSHTLSFSDWISLITLALAPLIAHLLAGAPQPSYLVRSRPKWHDYLVHYNPTSILWRYAAIADRRIRALDWNRQDFAATNALFWTTHGWDGSQEMVELSVPYRLRLPDHSRASLFSTDMVKTAVLALQGLQAFYVLVGTFFGVHDFSANLAADTTFGPLAILGFMRLVAASWLTSDYMFTFRHTLLPEDSDHHPPDQKTSFDSLLEANHNPVAAQQPDRFRLPSFLPSRVFRVGYTIALLGVWAIVILLSFPICWSGYPCKNGFVYAASSLLQIVFYLVAITTSVVLCVYYFVRERNAVTSTVIPCISATWYKVHSIALAAMACMLLILSVAETRKTPCGKYSKLPRPVGDIASCSYDDWYIPLSPQNVHGYLGIAFTQSLNGVGGSGEKGADLDKGDIEDGIWLYNFTEGACILPLYTMMPENVAVVEISV</sequence>
<evidence type="ECO:0000313" key="2">
    <source>
        <dbReference type="EMBL" id="KAK5637215.1"/>
    </source>
</evidence>
<organism evidence="2 3">
    <name type="scientific">Xylaria bambusicola</name>
    <dbReference type="NCBI Taxonomy" id="326684"/>
    <lineage>
        <taxon>Eukaryota</taxon>
        <taxon>Fungi</taxon>
        <taxon>Dikarya</taxon>
        <taxon>Ascomycota</taxon>
        <taxon>Pezizomycotina</taxon>
        <taxon>Sordariomycetes</taxon>
        <taxon>Xylariomycetidae</taxon>
        <taxon>Xylariales</taxon>
        <taxon>Xylariaceae</taxon>
        <taxon>Xylaria</taxon>
    </lineage>
</organism>
<feature type="transmembrane region" description="Helical" evidence="1">
    <location>
        <begin position="335"/>
        <end position="353"/>
    </location>
</feature>
<feature type="transmembrane region" description="Helical" evidence="1">
    <location>
        <begin position="144"/>
        <end position="164"/>
    </location>
</feature>
<reference evidence="2 3" key="1">
    <citation type="submission" date="2023-10" db="EMBL/GenBank/DDBJ databases">
        <title>Draft genome sequence of Xylaria bambusicola isolate GMP-LS, the root and basal stem rot pathogen of sugarcane in Indonesia.</title>
        <authorList>
            <person name="Selvaraj P."/>
            <person name="Muralishankar V."/>
            <person name="Muruganantham S."/>
            <person name="Sp S."/>
            <person name="Haryani S."/>
            <person name="Lau K.J.X."/>
            <person name="Naqvi N.I."/>
        </authorList>
    </citation>
    <scope>NUCLEOTIDE SEQUENCE [LARGE SCALE GENOMIC DNA]</scope>
    <source>
        <strain evidence="2">GMP-LS</strain>
    </source>
</reference>
<dbReference type="AlphaFoldDB" id="A0AAN7UQP2"/>
<dbReference type="Proteomes" id="UP001305414">
    <property type="component" value="Unassembled WGS sequence"/>
</dbReference>
<feature type="transmembrane region" description="Helical" evidence="1">
    <location>
        <begin position="285"/>
        <end position="314"/>
    </location>
</feature>
<keyword evidence="1" id="KW-1133">Transmembrane helix</keyword>
<protein>
    <submittedName>
        <fullName evidence="2">Uncharacterized protein</fullName>
    </submittedName>
</protein>
<dbReference type="EMBL" id="JAWHQM010000098">
    <property type="protein sequence ID" value="KAK5637215.1"/>
    <property type="molecule type" value="Genomic_DNA"/>
</dbReference>
<evidence type="ECO:0000313" key="3">
    <source>
        <dbReference type="Proteomes" id="UP001305414"/>
    </source>
</evidence>
<evidence type="ECO:0000256" key="1">
    <source>
        <dbReference type="SAM" id="Phobius"/>
    </source>
</evidence>
<proteinExistence type="predicted"/>